<dbReference type="Proteomes" id="UP000241803">
    <property type="component" value="Unassembled WGS sequence"/>
</dbReference>
<dbReference type="EMBL" id="PYOC01000012">
    <property type="protein sequence ID" value="PSV43615.1"/>
    <property type="molecule type" value="Genomic_DNA"/>
</dbReference>
<evidence type="ECO:0000313" key="1">
    <source>
        <dbReference type="EMBL" id="PSV43615.1"/>
    </source>
</evidence>
<sequence>MNIMQTAHKVARHYKKLDPAGNYKVFLSDGLRLAHKEAAEAKAEAARLCPLRSGRLVGYVTVTGSPVVHDVYTNDKVFAVGDSDYDQLVELGKLENIGLWMEQNSRGMISASQRI</sequence>
<organism evidence="1 2">
    <name type="scientific">Photobacterium indicum</name>
    <dbReference type="NCBI Taxonomy" id="81447"/>
    <lineage>
        <taxon>Bacteria</taxon>
        <taxon>Pseudomonadati</taxon>
        <taxon>Pseudomonadota</taxon>
        <taxon>Gammaproteobacteria</taxon>
        <taxon>Vibrionales</taxon>
        <taxon>Vibrionaceae</taxon>
        <taxon>Photobacterium</taxon>
    </lineage>
</organism>
<gene>
    <name evidence="1" type="ORF">C9J47_22365</name>
</gene>
<name>A0A2T3L3D7_9GAMM</name>
<dbReference type="AlphaFoldDB" id="A0A2T3L3D7"/>
<reference evidence="1 2" key="1">
    <citation type="submission" date="2018-03" db="EMBL/GenBank/DDBJ databases">
        <title>Whole genome sequencing of Histamine producing bacteria.</title>
        <authorList>
            <person name="Butler K."/>
        </authorList>
    </citation>
    <scope>NUCLEOTIDE SEQUENCE [LARGE SCALE GENOMIC DNA]</scope>
    <source>
        <strain evidence="1 2">ATCC 19614</strain>
    </source>
</reference>
<evidence type="ECO:0000313" key="2">
    <source>
        <dbReference type="Proteomes" id="UP000241803"/>
    </source>
</evidence>
<proteinExistence type="predicted"/>
<comment type="caution">
    <text evidence="1">The sequence shown here is derived from an EMBL/GenBank/DDBJ whole genome shotgun (WGS) entry which is preliminary data.</text>
</comment>
<protein>
    <submittedName>
        <fullName evidence="1">Uncharacterized protein</fullName>
    </submittedName>
</protein>
<accession>A0A2T3L3D7</accession>
<keyword evidence="2" id="KW-1185">Reference proteome</keyword>